<gene>
    <name evidence="1" type="ORF">DQX05_13590</name>
</gene>
<evidence type="ECO:0000313" key="1">
    <source>
        <dbReference type="EMBL" id="RJG23277.1"/>
    </source>
</evidence>
<comment type="caution">
    <text evidence="1">The sequence shown here is derived from an EMBL/GenBank/DDBJ whole genome shotgun (WGS) entry which is preliminary data.</text>
</comment>
<dbReference type="OrthoDB" id="2469560at2"/>
<name>A0A3A3GYH0_PANTH</name>
<proteinExistence type="predicted"/>
<dbReference type="Pfam" id="PF13578">
    <property type="entry name" value="Methyltransf_24"/>
    <property type="match status" value="1"/>
</dbReference>
<evidence type="ECO:0000313" key="2">
    <source>
        <dbReference type="Proteomes" id="UP000266177"/>
    </source>
</evidence>
<accession>A0A3A3GYH0</accession>
<organism evidence="1 2">
    <name type="scientific">Paenibacillus thiaminolyticus</name>
    <name type="common">Bacillus thiaminolyticus</name>
    <dbReference type="NCBI Taxonomy" id="49283"/>
    <lineage>
        <taxon>Bacteria</taxon>
        <taxon>Bacillati</taxon>
        <taxon>Bacillota</taxon>
        <taxon>Bacilli</taxon>
        <taxon>Bacillales</taxon>
        <taxon>Paenibacillaceae</taxon>
        <taxon>Paenibacillus</taxon>
    </lineage>
</organism>
<keyword evidence="1" id="KW-0489">Methyltransferase</keyword>
<dbReference type="InterPro" id="IPR029063">
    <property type="entry name" value="SAM-dependent_MTases_sf"/>
</dbReference>
<dbReference type="SUPFAM" id="SSF53335">
    <property type="entry name" value="S-adenosyl-L-methionine-dependent methyltransferases"/>
    <property type="match status" value="1"/>
</dbReference>
<keyword evidence="1" id="KW-0808">Transferase</keyword>
<dbReference type="Proteomes" id="UP000266177">
    <property type="component" value="Unassembled WGS sequence"/>
</dbReference>
<reference evidence="1 2" key="1">
    <citation type="submission" date="2018-09" db="EMBL/GenBank/DDBJ databases">
        <title>Paenibacillus SK2017-BO5.</title>
        <authorList>
            <person name="Piskunova J.V."/>
            <person name="Dubiley S.A."/>
            <person name="Severinov K.V."/>
        </authorList>
    </citation>
    <scope>NUCLEOTIDE SEQUENCE [LARGE SCALE GENOMIC DNA]</scope>
    <source>
        <strain evidence="1 2">BO5</strain>
    </source>
</reference>
<sequence length="232" mass="25944">MIHFWNAIIRPVLELARPAAVVEVGCAQGWNTLNLLTYVQSVPQGRLIAVDPSPLFDVAALQQQFGSAFVMLPDLSLNVLPQVGACDAALLDGDHNWYTVYHELKALEGHGRYPIVFLHDLEWPYGRRDMYYFPESIPEAYRKPSARKGILPGVNELVEGGHNSSVHNAEYEYGERNGVLTAVEDFLRDTKLRLRLHRARSQFGLGIIVPDESVKDHQLNDAIHHIVAASGL</sequence>
<dbReference type="Gene3D" id="3.40.50.150">
    <property type="entry name" value="Vaccinia Virus protein VP39"/>
    <property type="match status" value="1"/>
</dbReference>
<dbReference type="RefSeq" id="WP_119794147.1">
    <property type="nucleotide sequence ID" value="NZ_QYZD01000011.1"/>
</dbReference>
<dbReference type="AlphaFoldDB" id="A0A3A3GYH0"/>
<dbReference type="GO" id="GO:0032259">
    <property type="term" value="P:methylation"/>
    <property type="evidence" value="ECO:0007669"/>
    <property type="project" value="UniProtKB-KW"/>
</dbReference>
<protein>
    <submittedName>
        <fullName evidence="1">Class I SAM-dependent methyltransferase</fullName>
    </submittedName>
</protein>
<dbReference type="GO" id="GO:0008168">
    <property type="term" value="F:methyltransferase activity"/>
    <property type="evidence" value="ECO:0007669"/>
    <property type="project" value="UniProtKB-KW"/>
</dbReference>
<dbReference type="EMBL" id="QYZD01000011">
    <property type="protein sequence ID" value="RJG23277.1"/>
    <property type="molecule type" value="Genomic_DNA"/>
</dbReference>